<dbReference type="Proteomes" id="UP000054064">
    <property type="component" value="Unassembled WGS sequence"/>
</dbReference>
<organism evidence="5 6">
    <name type="scientific">Buceros rhinoceros silvestris</name>
    <dbReference type="NCBI Taxonomy" id="175836"/>
    <lineage>
        <taxon>Eukaryota</taxon>
        <taxon>Metazoa</taxon>
        <taxon>Chordata</taxon>
        <taxon>Craniata</taxon>
        <taxon>Vertebrata</taxon>
        <taxon>Euteleostomi</taxon>
        <taxon>Archelosauria</taxon>
        <taxon>Archosauria</taxon>
        <taxon>Dinosauria</taxon>
        <taxon>Saurischia</taxon>
        <taxon>Theropoda</taxon>
        <taxon>Coelurosauria</taxon>
        <taxon>Aves</taxon>
        <taxon>Neognathae</taxon>
        <taxon>Neoaves</taxon>
        <taxon>Telluraves</taxon>
        <taxon>Coraciimorphae</taxon>
        <taxon>Bucerotiformes</taxon>
        <taxon>Bucerotidae</taxon>
        <taxon>Buceros</taxon>
    </lineage>
</organism>
<dbReference type="PANTHER" id="PTHR10407">
    <property type="entry name" value="HUNTINGTIN INTERACTING PROTEIN 1"/>
    <property type="match status" value="1"/>
</dbReference>
<keyword evidence="2" id="KW-0963">Cytoplasm</keyword>
<comment type="subcellular location">
    <subcellularLocation>
        <location evidence="1">Cytoplasm</location>
    </subcellularLocation>
</comment>
<feature type="non-terminal residue" evidence="5">
    <location>
        <position position="260"/>
    </location>
</feature>
<dbReference type="GO" id="GO:0032051">
    <property type="term" value="F:clathrin light chain binding"/>
    <property type="evidence" value="ECO:0007669"/>
    <property type="project" value="TreeGrafter"/>
</dbReference>
<sequence length="260" mass="28808">QELRPKSLDIKQEELGDMVEKEMASTSEAIEDAVRRIEEMMSQARSESSGVKLEVNERILNSCTDLMKAIRLLVMTSTNLQKEIVESGRGAATTQEFYAKNSRWTEGLISAAKAEGWGESADRVVLHTGKYEELIVCSHEIAASTAQLVAASKVKAEKNSRNLGRLQECSRNVNEMAANVVASTKSGQEQIEEKDTMDFSGMSLIKLKKEEMETQVKVLELEKRLEGERVRLGELRKQHYALAGTYDAAEDGEAKPAPAP</sequence>
<dbReference type="InterPro" id="IPR035964">
    <property type="entry name" value="I/LWEQ_dom_sf"/>
</dbReference>
<evidence type="ECO:0000256" key="3">
    <source>
        <dbReference type="SAM" id="Coils"/>
    </source>
</evidence>
<dbReference type="GO" id="GO:0043325">
    <property type="term" value="F:phosphatidylinositol-3,4-bisphosphate binding"/>
    <property type="evidence" value="ECO:0007669"/>
    <property type="project" value="TreeGrafter"/>
</dbReference>
<dbReference type="Pfam" id="PF01608">
    <property type="entry name" value="I_LWEQ"/>
    <property type="match status" value="1"/>
</dbReference>
<protein>
    <submittedName>
        <fullName evidence="5">Huntingtin-interacting protein 1-related protein</fullName>
    </submittedName>
</protein>
<dbReference type="GO" id="GO:0080025">
    <property type="term" value="F:phosphatidylinositol-3,5-bisphosphate binding"/>
    <property type="evidence" value="ECO:0007669"/>
    <property type="project" value="TreeGrafter"/>
</dbReference>
<keyword evidence="3" id="KW-0175">Coiled coil</keyword>
<evidence type="ECO:0000313" key="6">
    <source>
        <dbReference type="Proteomes" id="UP000054064"/>
    </source>
</evidence>
<reference evidence="5 6" key="1">
    <citation type="submission" date="2014-04" db="EMBL/GenBank/DDBJ databases">
        <title>Genome evolution of avian class.</title>
        <authorList>
            <person name="Zhang G."/>
            <person name="Li C."/>
        </authorList>
    </citation>
    <scope>NUCLEOTIDE SEQUENCE [LARGE SCALE GENOMIC DNA]</scope>
    <source>
        <strain evidence="5">BGI_N320</strain>
    </source>
</reference>
<dbReference type="GO" id="GO:0006897">
    <property type="term" value="P:endocytosis"/>
    <property type="evidence" value="ECO:0007669"/>
    <property type="project" value="InterPro"/>
</dbReference>
<evidence type="ECO:0000259" key="4">
    <source>
        <dbReference type="PROSITE" id="PS50945"/>
    </source>
</evidence>
<dbReference type="SMART" id="SM00307">
    <property type="entry name" value="ILWEQ"/>
    <property type="match status" value="1"/>
</dbReference>
<dbReference type="GO" id="GO:0035615">
    <property type="term" value="F:clathrin adaptor activity"/>
    <property type="evidence" value="ECO:0007669"/>
    <property type="project" value="TreeGrafter"/>
</dbReference>
<proteinExistence type="predicted"/>
<accession>A0A091H7T0</accession>
<dbReference type="GO" id="GO:0048268">
    <property type="term" value="P:clathrin coat assembly"/>
    <property type="evidence" value="ECO:0007669"/>
    <property type="project" value="TreeGrafter"/>
</dbReference>
<name>A0A091H7T0_BUCRH</name>
<evidence type="ECO:0000256" key="1">
    <source>
        <dbReference type="ARBA" id="ARBA00004496"/>
    </source>
</evidence>
<keyword evidence="6" id="KW-1185">Reference proteome</keyword>
<dbReference type="SUPFAM" id="SSF109885">
    <property type="entry name" value="I/LWEQ domain"/>
    <property type="match status" value="1"/>
</dbReference>
<evidence type="ECO:0000256" key="2">
    <source>
        <dbReference type="ARBA" id="ARBA00022490"/>
    </source>
</evidence>
<dbReference type="GO" id="GO:0030136">
    <property type="term" value="C:clathrin-coated vesicle"/>
    <property type="evidence" value="ECO:0007669"/>
    <property type="project" value="TreeGrafter"/>
</dbReference>
<dbReference type="GO" id="GO:0030864">
    <property type="term" value="C:cortical actin cytoskeleton"/>
    <property type="evidence" value="ECO:0007669"/>
    <property type="project" value="TreeGrafter"/>
</dbReference>
<evidence type="ECO:0000313" key="5">
    <source>
        <dbReference type="EMBL" id="KFO91479.1"/>
    </source>
</evidence>
<dbReference type="GO" id="GO:0007015">
    <property type="term" value="P:actin filament organization"/>
    <property type="evidence" value="ECO:0007669"/>
    <property type="project" value="TreeGrafter"/>
</dbReference>
<dbReference type="GO" id="GO:0051015">
    <property type="term" value="F:actin filament binding"/>
    <property type="evidence" value="ECO:0007669"/>
    <property type="project" value="TreeGrafter"/>
</dbReference>
<gene>
    <name evidence="5" type="ORF">N320_03482</name>
</gene>
<dbReference type="InterPro" id="IPR030224">
    <property type="entry name" value="Sla2_fam"/>
</dbReference>
<dbReference type="PROSITE" id="PS50945">
    <property type="entry name" value="I_LWEQ"/>
    <property type="match status" value="1"/>
</dbReference>
<feature type="coiled-coil region" evidence="3">
    <location>
        <begin position="202"/>
        <end position="238"/>
    </location>
</feature>
<feature type="non-terminal residue" evidence="5">
    <location>
        <position position="1"/>
    </location>
</feature>
<dbReference type="FunFam" id="1.20.1410.10:FF:000002">
    <property type="entry name" value="Huntingtin interacting protein 1"/>
    <property type="match status" value="1"/>
</dbReference>
<dbReference type="Gene3D" id="1.20.1410.10">
    <property type="entry name" value="I/LWEQ domain"/>
    <property type="match status" value="1"/>
</dbReference>
<dbReference type="InterPro" id="IPR002558">
    <property type="entry name" value="ILWEQ_dom"/>
</dbReference>
<dbReference type="PANTHER" id="PTHR10407:SF10">
    <property type="entry name" value="HUNTINGTIN-INTERACTING PROTEIN 1-RELATED PROTEIN"/>
    <property type="match status" value="1"/>
</dbReference>
<dbReference type="EMBL" id="KL526896">
    <property type="protein sequence ID" value="KFO91479.1"/>
    <property type="molecule type" value="Genomic_DNA"/>
</dbReference>
<feature type="domain" description="I/LWEQ" evidence="4">
    <location>
        <begin position="7"/>
        <end position="243"/>
    </location>
</feature>
<dbReference type="AlphaFoldDB" id="A0A091H7T0"/>